<accession>A0ABP9S3R7</accession>
<proteinExistence type="predicted"/>
<dbReference type="EMBL" id="BAABJQ010000013">
    <property type="protein sequence ID" value="GAA5190145.1"/>
    <property type="molecule type" value="Genomic_DNA"/>
</dbReference>
<protein>
    <recommendedName>
        <fullName evidence="3">Immunity protein 21</fullName>
    </recommendedName>
</protein>
<evidence type="ECO:0000313" key="1">
    <source>
        <dbReference type="EMBL" id="GAA5190145.1"/>
    </source>
</evidence>
<comment type="caution">
    <text evidence="1">The sequence shown here is derived from an EMBL/GenBank/DDBJ whole genome shotgun (WGS) entry which is preliminary data.</text>
</comment>
<reference evidence="2" key="1">
    <citation type="journal article" date="2019" name="Int. J. Syst. Evol. Microbiol.">
        <title>The Global Catalogue of Microorganisms (GCM) 10K type strain sequencing project: providing services to taxonomists for standard genome sequencing and annotation.</title>
        <authorList>
            <consortium name="The Broad Institute Genomics Platform"/>
            <consortium name="The Broad Institute Genome Sequencing Center for Infectious Disease"/>
            <person name="Wu L."/>
            <person name="Ma J."/>
        </authorList>
    </citation>
    <scope>NUCLEOTIDE SEQUENCE [LARGE SCALE GENOMIC DNA]</scope>
    <source>
        <strain evidence="2">JCM 18304</strain>
    </source>
</reference>
<name>A0ABP9S3R7_9ACTN</name>
<sequence length="194" mass="20880">MSWLHIGRLWTNGEPYLAVDSDLRRHWHGSDDEVYEQLIVALSAEQTSISVGSATAALLGDGVVRDDSWMEVFTAADGRIAVIQAGGPDYRTAVTAALSYPIDADDLDGDLGVPSGEIALFSSACDGVGENSMELIAPRPGPIPAEHGWPSPELDTGLLLSASSPRYRLRSRSYTELDHVGCFARWLLIPATID</sequence>
<evidence type="ECO:0008006" key="3">
    <source>
        <dbReference type="Google" id="ProtNLM"/>
    </source>
</evidence>
<organism evidence="1 2">
    <name type="scientific">Rugosimonospora acidiphila</name>
    <dbReference type="NCBI Taxonomy" id="556531"/>
    <lineage>
        <taxon>Bacteria</taxon>
        <taxon>Bacillati</taxon>
        <taxon>Actinomycetota</taxon>
        <taxon>Actinomycetes</taxon>
        <taxon>Micromonosporales</taxon>
        <taxon>Micromonosporaceae</taxon>
        <taxon>Rugosimonospora</taxon>
    </lineage>
</organism>
<keyword evidence="2" id="KW-1185">Reference proteome</keyword>
<gene>
    <name evidence="1" type="ORF">GCM10023322_44600</name>
</gene>
<dbReference type="RefSeq" id="WP_345632460.1">
    <property type="nucleotide sequence ID" value="NZ_BAABJQ010000013.1"/>
</dbReference>
<evidence type="ECO:0000313" key="2">
    <source>
        <dbReference type="Proteomes" id="UP001501570"/>
    </source>
</evidence>
<dbReference type="Proteomes" id="UP001501570">
    <property type="component" value="Unassembled WGS sequence"/>
</dbReference>